<keyword evidence="2 6" id="KW-0698">rRNA processing</keyword>
<feature type="binding site" evidence="6">
    <location>
        <begin position="33"/>
        <end position="35"/>
    </location>
    <ligand>
        <name>S-adenosyl-L-methionine</name>
        <dbReference type="ChEBI" id="CHEBI:59789"/>
    </ligand>
</feature>
<sequence length="298" mass="33325">MKKVHKPVLLDKILKVFDPQSNENYIDCTINGGGHSLAILDLIKPKGKVLGIDWDRTLIDLLGAQVNSDDAERLILVSANYAHLKNIVKDNLSGEVSGILFDLGFSSYHIEGSRGGFSFLRNEELDMRYNRQGDLPTARELLASLDEEELVGIFKNYGQERFSKNIARAIVEQRTKSPIKTTNDLVSIIEGAVPGKYRHGKIHFATRSFQALRIAVNRELENIKQGIGSAIEILRSGGKLSVISFHSLEDSVVKNLLREAEAKKEVLILTKKPIMASARENNENRRARSAKLRIVQKI</sequence>
<evidence type="ECO:0000256" key="6">
    <source>
        <dbReference type="HAMAP-Rule" id="MF_01007"/>
    </source>
</evidence>
<dbReference type="Gene3D" id="3.40.50.150">
    <property type="entry name" value="Vaccinia Virus protein VP39"/>
    <property type="match status" value="1"/>
</dbReference>
<comment type="catalytic activity">
    <reaction evidence="6">
        <text>cytidine(1402) in 16S rRNA + S-adenosyl-L-methionine = N(4)-methylcytidine(1402) in 16S rRNA + S-adenosyl-L-homocysteine + H(+)</text>
        <dbReference type="Rhea" id="RHEA:42928"/>
        <dbReference type="Rhea" id="RHEA-COMP:10286"/>
        <dbReference type="Rhea" id="RHEA-COMP:10287"/>
        <dbReference type="ChEBI" id="CHEBI:15378"/>
        <dbReference type="ChEBI" id="CHEBI:57856"/>
        <dbReference type="ChEBI" id="CHEBI:59789"/>
        <dbReference type="ChEBI" id="CHEBI:74506"/>
        <dbReference type="ChEBI" id="CHEBI:82748"/>
        <dbReference type="EC" id="2.1.1.199"/>
    </reaction>
</comment>
<dbReference type="InterPro" id="IPR023397">
    <property type="entry name" value="SAM-dep_MeTrfase_MraW_recog"/>
</dbReference>
<accession>A0A2M8KDW5</accession>
<evidence type="ECO:0000256" key="2">
    <source>
        <dbReference type="ARBA" id="ARBA00022552"/>
    </source>
</evidence>
<organism evidence="7 8">
    <name type="scientific">Candidatus Portnoybacteria bacterium CG10_big_fil_rev_8_21_14_0_10_36_7</name>
    <dbReference type="NCBI Taxonomy" id="1974812"/>
    <lineage>
        <taxon>Bacteria</taxon>
        <taxon>Candidatus Portnoyibacteriota</taxon>
    </lineage>
</organism>
<keyword evidence="6" id="KW-0963">Cytoplasm</keyword>
<comment type="subcellular location">
    <subcellularLocation>
        <location evidence="6">Cytoplasm</location>
    </subcellularLocation>
</comment>
<dbReference type="PANTHER" id="PTHR11265:SF0">
    <property type="entry name" value="12S RRNA N4-METHYLCYTIDINE METHYLTRANSFERASE"/>
    <property type="match status" value="1"/>
</dbReference>
<dbReference type="InterPro" id="IPR002903">
    <property type="entry name" value="RsmH"/>
</dbReference>
<dbReference type="SUPFAM" id="SSF53335">
    <property type="entry name" value="S-adenosyl-L-methionine-dependent methyltransferases"/>
    <property type="match status" value="1"/>
</dbReference>
<gene>
    <name evidence="6" type="primary">rsmH</name>
    <name evidence="7" type="ORF">COU81_02480</name>
</gene>
<name>A0A2M8KDW5_9BACT</name>
<dbReference type="SUPFAM" id="SSF81799">
    <property type="entry name" value="Putative methyltransferase TM0872, insert domain"/>
    <property type="match status" value="1"/>
</dbReference>
<feature type="binding site" evidence="6">
    <location>
        <position position="81"/>
    </location>
    <ligand>
        <name>S-adenosyl-L-methionine</name>
        <dbReference type="ChEBI" id="CHEBI:59789"/>
    </ligand>
</feature>
<comment type="caution">
    <text evidence="7">The sequence shown here is derived from an EMBL/GenBank/DDBJ whole genome shotgun (WGS) entry which is preliminary data.</text>
</comment>
<keyword evidence="5 6" id="KW-0949">S-adenosyl-L-methionine</keyword>
<feature type="binding site" evidence="6">
    <location>
        <position position="102"/>
    </location>
    <ligand>
        <name>S-adenosyl-L-methionine</name>
        <dbReference type="ChEBI" id="CHEBI:59789"/>
    </ligand>
</feature>
<dbReference type="PIRSF" id="PIRSF004486">
    <property type="entry name" value="MraW"/>
    <property type="match status" value="1"/>
</dbReference>
<dbReference type="GO" id="GO:0071424">
    <property type="term" value="F:rRNA (cytosine-N4-)-methyltransferase activity"/>
    <property type="evidence" value="ECO:0007669"/>
    <property type="project" value="UniProtKB-UniRule"/>
</dbReference>
<dbReference type="NCBIfam" id="TIGR00006">
    <property type="entry name" value="16S rRNA (cytosine(1402)-N(4))-methyltransferase RsmH"/>
    <property type="match status" value="1"/>
</dbReference>
<dbReference type="Gene3D" id="1.10.150.170">
    <property type="entry name" value="Putative methyltransferase TM0872, insert domain"/>
    <property type="match status" value="1"/>
</dbReference>
<keyword evidence="4 6" id="KW-0808">Transferase</keyword>
<evidence type="ECO:0000256" key="3">
    <source>
        <dbReference type="ARBA" id="ARBA00022603"/>
    </source>
</evidence>
<reference evidence="8" key="1">
    <citation type="submission" date="2017-09" db="EMBL/GenBank/DDBJ databases">
        <title>Depth-based differentiation of microbial function through sediment-hosted aquifers and enrichment of novel symbionts in the deep terrestrial subsurface.</title>
        <authorList>
            <person name="Probst A.J."/>
            <person name="Ladd B."/>
            <person name="Jarett J.K."/>
            <person name="Geller-Mcgrath D.E."/>
            <person name="Sieber C.M.K."/>
            <person name="Emerson J.B."/>
            <person name="Anantharaman K."/>
            <person name="Thomas B.C."/>
            <person name="Malmstrom R."/>
            <person name="Stieglmeier M."/>
            <person name="Klingl A."/>
            <person name="Woyke T."/>
            <person name="Ryan C.M."/>
            <person name="Banfield J.F."/>
        </authorList>
    </citation>
    <scope>NUCLEOTIDE SEQUENCE [LARGE SCALE GENOMIC DNA]</scope>
</reference>
<dbReference type="GO" id="GO:0005737">
    <property type="term" value="C:cytoplasm"/>
    <property type="evidence" value="ECO:0007669"/>
    <property type="project" value="UniProtKB-SubCell"/>
</dbReference>
<evidence type="ECO:0000313" key="8">
    <source>
        <dbReference type="Proteomes" id="UP000231450"/>
    </source>
</evidence>
<feature type="binding site" evidence="6">
    <location>
        <position position="53"/>
    </location>
    <ligand>
        <name>S-adenosyl-L-methionine</name>
        <dbReference type="ChEBI" id="CHEBI:59789"/>
    </ligand>
</feature>
<dbReference type="GO" id="GO:0070475">
    <property type="term" value="P:rRNA base methylation"/>
    <property type="evidence" value="ECO:0007669"/>
    <property type="project" value="UniProtKB-UniRule"/>
</dbReference>
<comment type="similarity">
    <text evidence="1 6">Belongs to the methyltransferase superfamily. RsmH family.</text>
</comment>
<dbReference type="Pfam" id="PF01795">
    <property type="entry name" value="Methyltransf_5"/>
    <property type="match status" value="1"/>
</dbReference>
<comment type="function">
    <text evidence="6">Specifically methylates the N4 position of cytidine in position 1402 (C1402) of 16S rRNA.</text>
</comment>
<dbReference type="PANTHER" id="PTHR11265">
    <property type="entry name" value="S-ADENOSYL-METHYLTRANSFERASE MRAW"/>
    <property type="match status" value="1"/>
</dbReference>
<dbReference type="AlphaFoldDB" id="A0A2M8KDW5"/>
<feature type="binding site" evidence="6">
    <location>
        <position position="109"/>
    </location>
    <ligand>
        <name>S-adenosyl-L-methionine</name>
        <dbReference type="ChEBI" id="CHEBI:59789"/>
    </ligand>
</feature>
<dbReference type="InterPro" id="IPR029063">
    <property type="entry name" value="SAM-dependent_MTases_sf"/>
</dbReference>
<dbReference type="Proteomes" id="UP000231450">
    <property type="component" value="Unassembled WGS sequence"/>
</dbReference>
<evidence type="ECO:0000256" key="5">
    <source>
        <dbReference type="ARBA" id="ARBA00022691"/>
    </source>
</evidence>
<evidence type="ECO:0000256" key="4">
    <source>
        <dbReference type="ARBA" id="ARBA00022679"/>
    </source>
</evidence>
<evidence type="ECO:0000256" key="1">
    <source>
        <dbReference type="ARBA" id="ARBA00010396"/>
    </source>
</evidence>
<keyword evidence="3 6" id="KW-0489">Methyltransferase</keyword>
<dbReference type="HAMAP" id="MF_01007">
    <property type="entry name" value="16SrRNA_methyltr_H"/>
    <property type="match status" value="1"/>
</dbReference>
<protein>
    <recommendedName>
        <fullName evidence="6">Ribosomal RNA small subunit methyltransferase H</fullName>
        <ecNumber evidence="6">2.1.1.199</ecNumber>
    </recommendedName>
    <alternativeName>
        <fullName evidence="6">16S rRNA m(4)C1402 methyltransferase</fullName>
    </alternativeName>
    <alternativeName>
        <fullName evidence="6">rRNA (cytosine-N(4)-)-methyltransferase RsmH</fullName>
    </alternativeName>
</protein>
<evidence type="ECO:0000313" key="7">
    <source>
        <dbReference type="EMBL" id="PJE58106.1"/>
    </source>
</evidence>
<dbReference type="EMBL" id="PFDW01000052">
    <property type="protein sequence ID" value="PJE58106.1"/>
    <property type="molecule type" value="Genomic_DNA"/>
</dbReference>
<dbReference type="EC" id="2.1.1.199" evidence="6"/>
<proteinExistence type="inferred from homology"/>